<dbReference type="SUPFAM" id="SSF50969">
    <property type="entry name" value="YVTN repeat-like/Quinoprotein amine dehydrogenase"/>
    <property type="match status" value="1"/>
</dbReference>
<dbReference type="Pfam" id="PF16819">
    <property type="entry name" value="DUF5074"/>
    <property type="match status" value="1"/>
</dbReference>
<dbReference type="RefSeq" id="WP_102994292.1">
    <property type="nucleotide sequence ID" value="NZ_CP025938.1"/>
</dbReference>
<evidence type="ECO:0000313" key="2">
    <source>
        <dbReference type="EMBL" id="AUS04170.1"/>
    </source>
</evidence>
<dbReference type="InterPro" id="IPR015943">
    <property type="entry name" value="WD40/YVTN_repeat-like_dom_sf"/>
</dbReference>
<dbReference type="EMBL" id="CP025938">
    <property type="protein sequence ID" value="AUS04170.1"/>
    <property type="molecule type" value="Genomic_DNA"/>
</dbReference>
<keyword evidence="1" id="KW-0732">Signal</keyword>
<name>A0A2I7SE68_9FLAO</name>
<dbReference type="PANTHER" id="PTHR47197:SF3">
    <property type="entry name" value="DIHYDRO-HEME D1 DEHYDROGENASE"/>
    <property type="match status" value="1"/>
</dbReference>
<dbReference type="Proteomes" id="UP000236592">
    <property type="component" value="Chromosome"/>
</dbReference>
<dbReference type="InterPro" id="IPR031815">
    <property type="entry name" value="DUF5074"/>
</dbReference>
<proteinExistence type="predicted"/>
<organism evidence="2 3">
    <name type="scientific">Pseudotamlana carrageenivorans</name>
    <dbReference type="NCBI Taxonomy" id="2069432"/>
    <lineage>
        <taxon>Bacteria</taxon>
        <taxon>Pseudomonadati</taxon>
        <taxon>Bacteroidota</taxon>
        <taxon>Flavobacteriia</taxon>
        <taxon>Flavobacteriales</taxon>
        <taxon>Flavobacteriaceae</taxon>
        <taxon>Pseudotamlana</taxon>
    </lineage>
</organism>
<evidence type="ECO:0000313" key="3">
    <source>
        <dbReference type="Proteomes" id="UP000236592"/>
    </source>
</evidence>
<keyword evidence="3" id="KW-1185">Reference proteome</keyword>
<protein>
    <submittedName>
        <fullName evidence="2">Cell surface protein</fullName>
    </submittedName>
</protein>
<dbReference type="AlphaFoldDB" id="A0A2I7SE68"/>
<dbReference type="KEGG" id="taj:C1A40_01160"/>
<gene>
    <name evidence="2" type="ORF">C1A40_01160</name>
</gene>
<dbReference type="InterPro" id="IPR051200">
    <property type="entry name" value="Host-pathogen_enzymatic-act"/>
</dbReference>
<dbReference type="PANTHER" id="PTHR47197">
    <property type="entry name" value="PROTEIN NIRF"/>
    <property type="match status" value="1"/>
</dbReference>
<dbReference type="InterPro" id="IPR011044">
    <property type="entry name" value="Quino_amine_DH_bsu"/>
</dbReference>
<evidence type="ECO:0000256" key="1">
    <source>
        <dbReference type="SAM" id="SignalP"/>
    </source>
</evidence>
<feature type="chain" id="PRO_5014341730" evidence="1">
    <location>
        <begin position="25"/>
        <end position="358"/>
    </location>
</feature>
<reference evidence="3" key="1">
    <citation type="submission" date="2018-01" db="EMBL/GenBank/DDBJ databases">
        <title>Complete genome of Tamlana sp. UJ94.</title>
        <authorList>
            <person name="Jung J."/>
            <person name="Chung D."/>
            <person name="Bae S.S."/>
            <person name="Baek K."/>
        </authorList>
    </citation>
    <scope>NUCLEOTIDE SEQUENCE [LARGE SCALE GENOMIC DNA]</scope>
    <source>
        <strain evidence="3">UJ94</strain>
    </source>
</reference>
<dbReference type="Gene3D" id="2.130.10.10">
    <property type="entry name" value="YVTN repeat-like/Quinoprotein amine dehydrogenase"/>
    <property type="match status" value="1"/>
</dbReference>
<feature type="signal peptide" evidence="1">
    <location>
        <begin position="1"/>
        <end position="24"/>
    </location>
</feature>
<dbReference type="OrthoDB" id="9773938at2"/>
<sequence>MKINKLLSALFIFSVLLFNSCSNDDDGSDNLPKGAYENGILISGEGSGAGTGSVSFVSEDLSFSENLIFKKNNNDLELGTFLQSIAFNDSKAFIVVDNTNTITVVDRYTFEYEGEITEGLSAPRFMTIVGNKGYVTNWGSTSDDTDDFVAVVDLSTYAVEGTISVGNGPERIIAKGGKLFVSHKGAYTTNNIVSVIDIATENLQEITVKDNPDELEFNSAGNLVVLSEGRTIYDADWNVIGNTEGSISTINTSSLEVDSEIVFAEGEHPSLMVVNNGDIYYASNGKVYTIDENAGSLSTTSIVESQGYLYGLEVENDNIYLLDANFSDLSELHVYDLGTQAKIETVSVALGASKIYFN</sequence>
<accession>A0A2I7SE68</accession>